<evidence type="ECO:0000313" key="2">
    <source>
        <dbReference type="Proteomes" id="UP001612915"/>
    </source>
</evidence>
<organism evidence="1 2">
    <name type="scientific">Spongisporangium articulatum</name>
    <dbReference type="NCBI Taxonomy" id="3362603"/>
    <lineage>
        <taxon>Bacteria</taxon>
        <taxon>Bacillati</taxon>
        <taxon>Actinomycetota</taxon>
        <taxon>Actinomycetes</taxon>
        <taxon>Kineosporiales</taxon>
        <taxon>Kineosporiaceae</taxon>
        <taxon>Spongisporangium</taxon>
    </lineage>
</organism>
<dbReference type="SUPFAM" id="SSF53448">
    <property type="entry name" value="Nucleotide-diphospho-sugar transferases"/>
    <property type="match status" value="1"/>
</dbReference>
<comment type="caution">
    <text evidence="1">The sequence shown here is derived from an EMBL/GenBank/DDBJ whole genome shotgun (WGS) entry which is preliminary data.</text>
</comment>
<dbReference type="RefSeq" id="WP_398280999.1">
    <property type="nucleotide sequence ID" value="NZ_JBITLV010000004.1"/>
</dbReference>
<protein>
    <submittedName>
        <fullName evidence="1">Uncharacterized protein</fullName>
    </submittedName>
</protein>
<name>A0ABW8AR16_9ACTN</name>
<evidence type="ECO:0000313" key="1">
    <source>
        <dbReference type="EMBL" id="MFI7588081.1"/>
    </source>
</evidence>
<reference evidence="1 2" key="1">
    <citation type="submission" date="2024-10" db="EMBL/GenBank/DDBJ databases">
        <title>The Natural Products Discovery Center: Release of the First 8490 Sequenced Strains for Exploring Actinobacteria Biosynthetic Diversity.</title>
        <authorList>
            <person name="Kalkreuter E."/>
            <person name="Kautsar S.A."/>
            <person name="Yang D."/>
            <person name="Bader C.D."/>
            <person name="Teijaro C.N."/>
            <person name="Fluegel L."/>
            <person name="Davis C.M."/>
            <person name="Simpson J.R."/>
            <person name="Lauterbach L."/>
            <person name="Steele A.D."/>
            <person name="Gui C."/>
            <person name="Meng S."/>
            <person name="Li G."/>
            <person name="Viehrig K."/>
            <person name="Ye F."/>
            <person name="Su P."/>
            <person name="Kiefer A.F."/>
            <person name="Nichols A."/>
            <person name="Cepeda A.J."/>
            <person name="Yan W."/>
            <person name="Fan B."/>
            <person name="Jiang Y."/>
            <person name="Adhikari A."/>
            <person name="Zheng C.-J."/>
            <person name="Schuster L."/>
            <person name="Cowan T.M."/>
            <person name="Smanski M.J."/>
            <person name="Chevrette M.G."/>
            <person name="De Carvalho L.P.S."/>
            <person name="Shen B."/>
        </authorList>
    </citation>
    <scope>NUCLEOTIDE SEQUENCE [LARGE SCALE GENOMIC DNA]</scope>
    <source>
        <strain evidence="1 2">NPDC049639</strain>
    </source>
</reference>
<keyword evidence="2" id="KW-1185">Reference proteome</keyword>
<dbReference type="InterPro" id="IPR029044">
    <property type="entry name" value="Nucleotide-diphossugar_trans"/>
</dbReference>
<proteinExistence type="predicted"/>
<sequence length="385" mass="42999">MTKAWGALDGSALFGPVPNPHRHDHSRLLKPFDVPPERGRVDAVIVPSRRPPTMLRTAARVARKLDVPLVVLTSKSWSEEEAHEVLDGRPGAVVPLGARVRRPFFRLSVAQLSDTRRNPHADTAAKRNVGLRLARRLGWRRVLFLDDDVVDLPRSQVLAAAGAMEGAGLRAVGWALADFPDNSVICHLRREVRLEQGIFIGGGALLVDTLGEVPFFPPVYNEDWLFLHDPVREGRVTMAGEVGQEAFNPFKVRRARREEFGDILAEGLFGLIHAERPVEEALSADLWHEVLRGRAVMLQEVRERMTLLFAGPGVPARRRRTFERCWQASVEECTSFAPSLFTAYVRAWRDDQDRWVEQLAELEGTGDDLGTALKFENLTGAHVSG</sequence>
<accession>A0ABW8AR16</accession>
<dbReference type="EMBL" id="JBITLV010000004">
    <property type="protein sequence ID" value="MFI7588081.1"/>
    <property type="molecule type" value="Genomic_DNA"/>
</dbReference>
<gene>
    <name evidence="1" type="ORF">ACIB24_13515</name>
</gene>
<dbReference type="Proteomes" id="UP001612915">
    <property type="component" value="Unassembled WGS sequence"/>
</dbReference>